<sequence length="372" mass="41873">MPKSVSIQFLGTSSAQPSLTRNTSSLAIIIDGFSWLFDVGEATQHQLNKFKNIKWGKIDKIFITHMHGDHVFGLPPLLCTLSNNLNEDLARRPIEIYGPSGLRKFVYNSLSLTHSHLKRGYIVHELLFPDDPIDSGNPFEPNEFEQSGENIQMTIDQNNNRSWKIIDEEDYIVSAAPIEHSIPCLGYVINENPIPGNINIELVKPILMRNKDALGLKNPMELLKKLQQFQCLTMPDGTVIEPPQRRPGRKIVILGDTFDPSGIIHLAMDADVLVHEATNSLTSDDPERTIYEDVEKRSIENGHSTSKMAGKFAARINAQQLLLNHFSHRYKGDSEAIMNEIKQAAIESFGNNHVICTYDGMIIQIPIRKEVN</sequence>
<dbReference type="HAMAP" id="MF_01818">
    <property type="entry name" value="RNase_Z_BN"/>
    <property type="match status" value="1"/>
</dbReference>
<keyword evidence="6" id="KW-0255">Endonuclease</keyword>
<comment type="subunit">
    <text evidence="2">Homodimer.</text>
</comment>
<evidence type="ECO:0000256" key="2">
    <source>
        <dbReference type="ARBA" id="ARBA00011738"/>
    </source>
</evidence>
<dbReference type="CDD" id="cd07717">
    <property type="entry name" value="RNaseZ_ZiPD-like_MBL-fold"/>
    <property type="match status" value="1"/>
</dbReference>
<dbReference type="AlphaFoldDB" id="A0A397S6S8"/>
<dbReference type="PANTHER" id="PTHR46018">
    <property type="entry name" value="ZINC PHOSPHODIESTERASE ELAC PROTEIN 1"/>
    <property type="match status" value="1"/>
</dbReference>
<organism evidence="9 10">
    <name type="scientific">Glomus cerebriforme</name>
    <dbReference type="NCBI Taxonomy" id="658196"/>
    <lineage>
        <taxon>Eukaryota</taxon>
        <taxon>Fungi</taxon>
        <taxon>Fungi incertae sedis</taxon>
        <taxon>Mucoromycota</taxon>
        <taxon>Glomeromycotina</taxon>
        <taxon>Glomeromycetes</taxon>
        <taxon>Glomerales</taxon>
        <taxon>Glomeraceae</taxon>
        <taxon>Glomus</taxon>
    </lineage>
</organism>
<evidence type="ECO:0000256" key="7">
    <source>
        <dbReference type="ARBA" id="ARBA00022801"/>
    </source>
</evidence>
<dbReference type="GO" id="GO:0005634">
    <property type="term" value="C:nucleus"/>
    <property type="evidence" value="ECO:0007669"/>
    <property type="project" value="TreeGrafter"/>
</dbReference>
<keyword evidence="5" id="KW-0479">Metal-binding</keyword>
<evidence type="ECO:0000256" key="6">
    <source>
        <dbReference type="ARBA" id="ARBA00022759"/>
    </source>
</evidence>
<evidence type="ECO:0000256" key="8">
    <source>
        <dbReference type="ARBA" id="ARBA00022833"/>
    </source>
</evidence>
<dbReference type="Pfam" id="PF23023">
    <property type="entry name" value="Anti-Pycsar_Apyc1"/>
    <property type="match status" value="1"/>
</dbReference>
<keyword evidence="7" id="KW-0378">Hydrolase</keyword>
<dbReference type="InterPro" id="IPR036866">
    <property type="entry name" value="RibonucZ/Hydroxyglut_hydro"/>
</dbReference>
<evidence type="ECO:0000256" key="3">
    <source>
        <dbReference type="ARBA" id="ARBA00022694"/>
    </source>
</evidence>
<reference evidence="9 10" key="1">
    <citation type="submission" date="2018-06" db="EMBL/GenBank/DDBJ databases">
        <title>Comparative genomics reveals the genomic features of Rhizophagus irregularis, R. cerebriforme, R. diaphanum and Gigaspora rosea, and their symbiotic lifestyle signature.</title>
        <authorList>
            <person name="Morin E."/>
            <person name="San Clemente H."/>
            <person name="Chen E.C.H."/>
            <person name="De La Providencia I."/>
            <person name="Hainaut M."/>
            <person name="Kuo A."/>
            <person name="Kohler A."/>
            <person name="Murat C."/>
            <person name="Tang N."/>
            <person name="Roy S."/>
            <person name="Loubradou J."/>
            <person name="Henrissat B."/>
            <person name="Grigoriev I.V."/>
            <person name="Corradi N."/>
            <person name="Roux C."/>
            <person name="Martin F.M."/>
        </authorList>
    </citation>
    <scope>NUCLEOTIDE SEQUENCE [LARGE SCALE GENOMIC DNA]</scope>
    <source>
        <strain evidence="9 10">DAOM 227022</strain>
    </source>
</reference>
<evidence type="ECO:0000256" key="4">
    <source>
        <dbReference type="ARBA" id="ARBA00022722"/>
    </source>
</evidence>
<accession>A0A397S6S8</accession>
<proteinExistence type="inferred from homology"/>
<evidence type="ECO:0000313" key="10">
    <source>
        <dbReference type="Proteomes" id="UP000265703"/>
    </source>
</evidence>
<dbReference type="PANTHER" id="PTHR46018:SF2">
    <property type="entry name" value="ZINC PHOSPHODIESTERASE ELAC PROTEIN 1"/>
    <property type="match status" value="1"/>
</dbReference>
<protein>
    <submittedName>
        <fullName evidence="9">Beta-lactamase-like protein</fullName>
    </submittedName>
</protein>
<dbReference type="OrthoDB" id="527344at2759"/>
<evidence type="ECO:0000313" key="9">
    <source>
        <dbReference type="EMBL" id="RIA81202.1"/>
    </source>
</evidence>
<dbReference type="Gene3D" id="3.60.15.10">
    <property type="entry name" value="Ribonuclease Z/Hydroxyacylglutathione hydrolase-like"/>
    <property type="match status" value="1"/>
</dbReference>
<evidence type="ECO:0000256" key="1">
    <source>
        <dbReference type="ARBA" id="ARBA00001947"/>
    </source>
</evidence>
<dbReference type="InterPro" id="IPR013471">
    <property type="entry name" value="RNase_Z/BN"/>
</dbReference>
<dbReference type="GO" id="GO:0046872">
    <property type="term" value="F:metal ion binding"/>
    <property type="evidence" value="ECO:0007669"/>
    <property type="project" value="UniProtKB-KW"/>
</dbReference>
<comment type="cofactor">
    <cofactor evidence="1">
        <name>Zn(2+)</name>
        <dbReference type="ChEBI" id="CHEBI:29105"/>
    </cofactor>
</comment>
<gene>
    <name evidence="9" type="ORF">C1645_717127</name>
</gene>
<dbReference type="SUPFAM" id="SSF56281">
    <property type="entry name" value="Metallo-hydrolase/oxidoreductase"/>
    <property type="match status" value="1"/>
</dbReference>
<dbReference type="Proteomes" id="UP000265703">
    <property type="component" value="Unassembled WGS sequence"/>
</dbReference>
<keyword evidence="8" id="KW-0862">Zinc</keyword>
<keyword evidence="3" id="KW-0819">tRNA processing</keyword>
<dbReference type="EMBL" id="QKYT01000832">
    <property type="protein sequence ID" value="RIA81202.1"/>
    <property type="molecule type" value="Genomic_DNA"/>
</dbReference>
<keyword evidence="10" id="KW-1185">Reference proteome</keyword>
<name>A0A397S6S8_9GLOM</name>
<comment type="caution">
    <text evidence="9">The sequence shown here is derived from an EMBL/GenBank/DDBJ whole genome shotgun (WGS) entry which is preliminary data.</text>
</comment>
<keyword evidence="4" id="KW-0540">Nuclease</keyword>
<dbReference type="GO" id="GO:0042781">
    <property type="term" value="F:3'-tRNA processing endoribonuclease activity"/>
    <property type="evidence" value="ECO:0007669"/>
    <property type="project" value="TreeGrafter"/>
</dbReference>
<evidence type="ECO:0000256" key="5">
    <source>
        <dbReference type="ARBA" id="ARBA00022723"/>
    </source>
</evidence>
<dbReference type="STRING" id="658196.A0A397S6S8"/>